<protein>
    <submittedName>
        <fullName evidence="1">Uncharacterized protein</fullName>
    </submittedName>
</protein>
<evidence type="ECO:0000313" key="2">
    <source>
        <dbReference type="Proteomes" id="UP000886501"/>
    </source>
</evidence>
<sequence length="151" mass="16998">MLSTEYPTNRLIRIHINRTGTACTTQLTSQIPHSHGIATRADPRLPYPSQYTRHRNDRPRSYNSAERTSVLTIYSDVRVTHSNSLDSVLILHPDCCIGRSAHHGRLNLSLANLPFISSATTVPLSPHLNMRSRVSPYSMLLPWLSIVHQGH</sequence>
<keyword evidence="2" id="KW-1185">Reference proteome</keyword>
<evidence type="ECO:0000313" key="1">
    <source>
        <dbReference type="EMBL" id="KAF9650911.1"/>
    </source>
</evidence>
<comment type="caution">
    <text evidence="1">The sequence shown here is derived from an EMBL/GenBank/DDBJ whole genome shotgun (WGS) entry which is preliminary data.</text>
</comment>
<gene>
    <name evidence="1" type="ORF">BDM02DRAFT_1220930</name>
</gene>
<proteinExistence type="predicted"/>
<accession>A0ACB6ZP45</accession>
<organism evidence="1 2">
    <name type="scientific">Thelephora ganbajun</name>
    <name type="common">Ganba fungus</name>
    <dbReference type="NCBI Taxonomy" id="370292"/>
    <lineage>
        <taxon>Eukaryota</taxon>
        <taxon>Fungi</taxon>
        <taxon>Dikarya</taxon>
        <taxon>Basidiomycota</taxon>
        <taxon>Agaricomycotina</taxon>
        <taxon>Agaricomycetes</taxon>
        <taxon>Thelephorales</taxon>
        <taxon>Thelephoraceae</taxon>
        <taxon>Thelephora</taxon>
    </lineage>
</organism>
<name>A0ACB6ZP45_THEGA</name>
<reference evidence="1" key="1">
    <citation type="submission" date="2019-10" db="EMBL/GenBank/DDBJ databases">
        <authorList>
            <consortium name="DOE Joint Genome Institute"/>
            <person name="Kuo A."/>
            <person name="Miyauchi S."/>
            <person name="Kiss E."/>
            <person name="Drula E."/>
            <person name="Kohler A."/>
            <person name="Sanchez-Garcia M."/>
            <person name="Andreopoulos B."/>
            <person name="Barry K.W."/>
            <person name="Bonito G."/>
            <person name="Buee M."/>
            <person name="Carver A."/>
            <person name="Chen C."/>
            <person name="Cichocki N."/>
            <person name="Clum A."/>
            <person name="Culley D."/>
            <person name="Crous P.W."/>
            <person name="Fauchery L."/>
            <person name="Girlanda M."/>
            <person name="Hayes R."/>
            <person name="Keri Z."/>
            <person name="Labutti K."/>
            <person name="Lipzen A."/>
            <person name="Lombard V."/>
            <person name="Magnuson J."/>
            <person name="Maillard F."/>
            <person name="Morin E."/>
            <person name="Murat C."/>
            <person name="Nolan M."/>
            <person name="Ohm R."/>
            <person name="Pangilinan J."/>
            <person name="Pereira M."/>
            <person name="Perotto S."/>
            <person name="Peter M."/>
            <person name="Riley R."/>
            <person name="Sitrit Y."/>
            <person name="Stielow B."/>
            <person name="Szollosi G."/>
            <person name="Zifcakova L."/>
            <person name="Stursova M."/>
            <person name="Spatafora J.W."/>
            <person name="Tedersoo L."/>
            <person name="Vaario L.-M."/>
            <person name="Yamada A."/>
            <person name="Yan M."/>
            <person name="Wang P."/>
            <person name="Xu J."/>
            <person name="Bruns T."/>
            <person name="Baldrian P."/>
            <person name="Vilgalys R."/>
            <person name="Henrissat B."/>
            <person name="Grigoriev I.V."/>
            <person name="Hibbett D."/>
            <person name="Nagy L.G."/>
            <person name="Martin F.M."/>
        </authorList>
    </citation>
    <scope>NUCLEOTIDE SEQUENCE</scope>
    <source>
        <strain evidence="1">P2</strain>
    </source>
</reference>
<reference evidence="1" key="2">
    <citation type="journal article" date="2020" name="Nat. Commun.">
        <title>Large-scale genome sequencing of mycorrhizal fungi provides insights into the early evolution of symbiotic traits.</title>
        <authorList>
            <person name="Miyauchi S."/>
            <person name="Kiss E."/>
            <person name="Kuo A."/>
            <person name="Drula E."/>
            <person name="Kohler A."/>
            <person name="Sanchez-Garcia M."/>
            <person name="Morin E."/>
            <person name="Andreopoulos B."/>
            <person name="Barry K.W."/>
            <person name="Bonito G."/>
            <person name="Buee M."/>
            <person name="Carver A."/>
            <person name="Chen C."/>
            <person name="Cichocki N."/>
            <person name="Clum A."/>
            <person name="Culley D."/>
            <person name="Crous P.W."/>
            <person name="Fauchery L."/>
            <person name="Girlanda M."/>
            <person name="Hayes R.D."/>
            <person name="Keri Z."/>
            <person name="LaButti K."/>
            <person name="Lipzen A."/>
            <person name="Lombard V."/>
            <person name="Magnuson J."/>
            <person name="Maillard F."/>
            <person name="Murat C."/>
            <person name="Nolan M."/>
            <person name="Ohm R.A."/>
            <person name="Pangilinan J."/>
            <person name="Pereira M.F."/>
            <person name="Perotto S."/>
            <person name="Peter M."/>
            <person name="Pfister S."/>
            <person name="Riley R."/>
            <person name="Sitrit Y."/>
            <person name="Stielow J.B."/>
            <person name="Szollosi G."/>
            <person name="Zifcakova L."/>
            <person name="Stursova M."/>
            <person name="Spatafora J.W."/>
            <person name="Tedersoo L."/>
            <person name="Vaario L.M."/>
            <person name="Yamada A."/>
            <person name="Yan M."/>
            <person name="Wang P."/>
            <person name="Xu J."/>
            <person name="Bruns T."/>
            <person name="Baldrian P."/>
            <person name="Vilgalys R."/>
            <person name="Dunand C."/>
            <person name="Henrissat B."/>
            <person name="Grigoriev I.V."/>
            <person name="Hibbett D."/>
            <person name="Nagy L.G."/>
            <person name="Martin F.M."/>
        </authorList>
    </citation>
    <scope>NUCLEOTIDE SEQUENCE</scope>
    <source>
        <strain evidence="1">P2</strain>
    </source>
</reference>
<dbReference type="Proteomes" id="UP000886501">
    <property type="component" value="Unassembled WGS sequence"/>
</dbReference>
<dbReference type="EMBL" id="MU117980">
    <property type="protein sequence ID" value="KAF9650911.1"/>
    <property type="molecule type" value="Genomic_DNA"/>
</dbReference>